<keyword evidence="3" id="KW-1185">Reference proteome</keyword>
<gene>
    <name evidence="2" type="ORF">RS82_00476</name>
</gene>
<dbReference type="PATRIC" id="fig|69370.6.peg.500"/>
<organism evidence="2 3">
    <name type="scientific">Microbacterium trichothecenolyticum</name>
    <name type="common">Aureobacterium trichothecenolyticum</name>
    <dbReference type="NCBI Taxonomy" id="69370"/>
    <lineage>
        <taxon>Bacteria</taxon>
        <taxon>Bacillati</taxon>
        <taxon>Actinomycetota</taxon>
        <taxon>Actinomycetes</taxon>
        <taxon>Micrococcales</taxon>
        <taxon>Microbacteriaceae</taxon>
        <taxon>Microbacterium</taxon>
    </lineage>
</organism>
<evidence type="ECO:0000313" key="3">
    <source>
        <dbReference type="Proteomes" id="UP000034098"/>
    </source>
</evidence>
<dbReference type="RefSeq" id="WP_045296659.1">
    <property type="nucleotide sequence ID" value="NZ_JYJA01000022.1"/>
</dbReference>
<evidence type="ECO:0000256" key="1">
    <source>
        <dbReference type="SAM" id="MobiDB-lite"/>
    </source>
</evidence>
<proteinExistence type="predicted"/>
<comment type="caution">
    <text evidence="2">The sequence shown here is derived from an EMBL/GenBank/DDBJ whole genome shotgun (WGS) entry which is preliminary data.</text>
</comment>
<feature type="region of interest" description="Disordered" evidence="1">
    <location>
        <begin position="13"/>
        <end position="33"/>
    </location>
</feature>
<sequence length="102" mass="10619">MSVRYLITVDPDADQSSVEAGLRDAGAESVAPPAPELPDVFIATVDESVADYADRAQAVSGVRVAEPDAWVGFGGEGGTETRDIGLMPVEEPFGEPPAGDMR</sequence>
<accession>A0A0M2HEA0</accession>
<name>A0A0M2HEA0_MICTR</name>
<feature type="region of interest" description="Disordered" evidence="1">
    <location>
        <begin position="73"/>
        <end position="102"/>
    </location>
</feature>
<reference evidence="2 3" key="1">
    <citation type="submission" date="2015-02" db="EMBL/GenBank/DDBJ databases">
        <title>Draft genome sequences of ten Microbacterium spp. with emphasis on heavy metal contaminated environments.</title>
        <authorList>
            <person name="Corretto E."/>
        </authorList>
    </citation>
    <scope>NUCLEOTIDE SEQUENCE [LARGE SCALE GENOMIC DNA]</scope>
    <source>
        <strain evidence="2 3">DSM 8608</strain>
    </source>
</reference>
<dbReference type="AlphaFoldDB" id="A0A0M2HEA0"/>
<evidence type="ECO:0000313" key="2">
    <source>
        <dbReference type="EMBL" id="KJL44969.1"/>
    </source>
</evidence>
<dbReference type="EMBL" id="JYJA01000022">
    <property type="protein sequence ID" value="KJL44969.1"/>
    <property type="molecule type" value="Genomic_DNA"/>
</dbReference>
<dbReference type="Proteomes" id="UP000034098">
    <property type="component" value="Unassembled WGS sequence"/>
</dbReference>
<protein>
    <submittedName>
        <fullName evidence="2">Uncharacterized protein</fullName>
    </submittedName>
</protein>
<dbReference type="OrthoDB" id="5069726at2"/>